<dbReference type="PIRSF" id="PIRSF037260">
    <property type="entry name" value="UPF0223"/>
    <property type="match status" value="1"/>
</dbReference>
<dbReference type="NCBIfam" id="NF003353">
    <property type="entry name" value="PRK04387.1"/>
    <property type="match status" value="1"/>
</dbReference>
<dbReference type="EMBL" id="JAIFZM010000014">
    <property type="protein sequence ID" value="MCG3420444.1"/>
    <property type="molecule type" value="Genomic_DNA"/>
</dbReference>
<dbReference type="InterPro" id="IPR007920">
    <property type="entry name" value="UPF0223"/>
</dbReference>
<reference evidence="2 3" key="1">
    <citation type="journal article" date="2022" name="Evol. Bioinform. Online">
        <title>Draft Genome Sequence of Oceanobacillus jordanicus Strain GSFE11, a Halotolerant Plant Growth-Promoting Bacterial Endophyte Isolated From the Jordan Valley.</title>
        <authorList>
            <person name="Alhindi T."/>
            <person name="Albdaiwi R."/>
        </authorList>
    </citation>
    <scope>NUCLEOTIDE SEQUENCE [LARGE SCALE GENOMIC DNA]</scope>
    <source>
        <strain evidence="2 3">GSFE11</strain>
    </source>
</reference>
<dbReference type="Proteomes" id="UP001199631">
    <property type="component" value="Unassembled WGS sequence"/>
</dbReference>
<name>A0AAW5B7B4_9BACI</name>
<sequence>MNYQYPLDETWSKQEIIDVVNFFSLMEKAYESKVNRQNVLAVYSRLKEIIPSKSEEKKVFDAFEKESGYSSYKVVKKARETNEELFSMK</sequence>
<dbReference type="InterPro" id="IPR023324">
    <property type="entry name" value="BH2638-like_sf"/>
</dbReference>
<comment type="caution">
    <text evidence="2">The sequence shown here is derived from an EMBL/GenBank/DDBJ whole genome shotgun (WGS) entry which is preliminary data.</text>
</comment>
<dbReference type="RefSeq" id="WP_106896541.1">
    <property type="nucleotide sequence ID" value="NZ_JAIFZM010000014.1"/>
</dbReference>
<gene>
    <name evidence="2" type="ORF">K3T81_14960</name>
</gene>
<organism evidence="2 3">
    <name type="scientific">Oceanobacillus jordanicus</name>
    <dbReference type="NCBI Taxonomy" id="2867266"/>
    <lineage>
        <taxon>Bacteria</taxon>
        <taxon>Bacillati</taxon>
        <taxon>Bacillota</taxon>
        <taxon>Bacilli</taxon>
        <taxon>Bacillales</taxon>
        <taxon>Bacillaceae</taxon>
        <taxon>Oceanobacillus</taxon>
    </lineage>
</organism>
<dbReference type="Pfam" id="PF05256">
    <property type="entry name" value="UPF0223"/>
    <property type="match status" value="1"/>
</dbReference>
<evidence type="ECO:0000313" key="2">
    <source>
        <dbReference type="EMBL" id="MCG3420444.1"/>
    </source>
</evidence>
<evidence type="ECO:0000313" key="3">
    <source>
        <dbReference type="Proteomes" id="UP001199631"/>
    </source>
</evidence>
<evidence type="ECO:0000256" key="1">
    <source>
        <dbReference type="HAMAP-Rule" id="MF_01041"/>
    </source>
</evidence>
<proteinExistence type="inferred from homology"/>
<dbReference type="AlphaFoldDB" id="A0AAW5B7B4"/>
<comment type="similarity">
    <text evidence="1">Belongs to the UPF0223 family.</text>
</comment>
<dbReference type="SUPFAM" id="SSF158504">
    <property type="entry name" value="BH2638-like"/>
    <property type="match status" value="1"/>
</dbReference>
<protein>
    <recommendedName>
        <fullName evidence="1">UPF0223 protein K3T81_14960</fullName>
    </recommendedName>
</protein>
<accession>A0AAW5B7B4</accession>
<dbReference type="HAMAP" id="MF_01041">
    <property type="entry name" value="UPF0223"/>
    <property type="match status" value="1"/>
</dbReference>
<dbReference type="Gene3D" id="1.10.220.80">
    <property type="entry name" value="BH2638-like"/>
    <property type="match status" value="1"/>
</dbReference>
<keyword evidence="3" id="KW-1185">Reference proteome</keyword>